<proteinExistence type="predicted"/>
<dbReference type="Proteomes" id="UP000772186">
    <property type="component" value="Unassembled WGS sequence"/>
</dbReference>
<dbReference type="GO" id="GO:0097367">
    <property type="term" value="F:carbohydrate derivative binding"/>
    <property type="evidence" value="ECO:0007669"/>
    <property type="project" value="InterPro"/>
</dbReference>
<keyword evidence="2" id="KW-1185">Reference proteome</keyword>
<dbReference type="EMBL" id="JAIQBY010000017">
    <property type="protein sequence ID" value="MBZ4195478.1"/>
    <property type="molecule type" value="Genomic_DNA"/>
</dbReference>
<name>A0A953T3V1_9MOLU</name>
<dbReference type="RefSeq" id="WP_205517042.1">
    <property type="nucleotide sequence ID" value="NZ_CP070479.1"/>
</dbReference>
<sequence>MSRIEINFVNYSPEFNNKNLIEKASKLFENIRKKNVKGFEHFGFHDLVLNFDKQNFLELTNFSNHLHSRECDNLIIFCNPNDMKNFDLANSFLFKNDLLENNRIKMHFFVDQRPELWQRVYLNIKHLFFNKKTSFLFIGQSKYSDEFLEFIKLILNKIQLEEGYYRALKRCYVIAKQALEKQLSFIEIEEENKIIMPSILTNGFSFFAESNLFLLLIKGCNLFSLIEGYESTIQNFNNENLEENIAFQYAYTRSLKGKVLNYHFITSNNMILHNLLVLQANMNNKFLKNNNFSYFCTFPDSIYSYGQYIIDNNKNMYVTFYNIKDEKLDYQLSDDIHINDGIENYNTTKVSKFRNSSDEGIIEVISNVLSIPMCIITLLDNSISTLGSLIAFIYWSWIYECYLNETNPFEI</sequence>
<protein>
    <submittedName>
        <fullName evidence="1">Glucose-6-phosphate isomerase</fullName>
    </submittedName>
</protein>
<accession>A0A953T3V1</accession>
<keyword evidence="1" id="KW-0413">Isomerase</keyword>
<dbReference type="AlphaFoldDB" id="A0A953T3V1"/>
<dbReference type="InterPro" id="IPR046348">
    <property type="entry name" value="SIS_dom_sf"/>
</dbReference>
<reference evidence="1 2" key="1">
    <citation type="submission" date="2021-09" db="EMBL/GenBank/DDBJ databases">
        <title>WGS of Mycoplasma sp. Zaradi2 strains.</title>
        <authorList>
            <person name="Spergser J."/>
        </authorList>
    </citation>
    <scope>NUCLEOTIDE SEQUENCE [LARGE SCALE GENOMIC DNA]</scope>
    <source>
        <strain evidence="1 2">1331</strain>
    </source>
</reference>
<comment type="caution">
    <text evidence="1">The sequence shown here is derived from an EMBL/GenBank/DDBJ whole genome shotgun (WGS) entry which is preliminary data.</text>
</comment>
<dbReference type="Gene3D" id="3.40.50.10490">
    <property type="entry name" value="Glucose-6-phosphate isomerase like protein, domain 1"/>
    <property type="match status" value="2"/>
</dbReference>
<organism evidence="1 2">
    <name type="scientific">Mycoplasma tauri</name>
    <dbReference type="NCBI Taxonomy" id="547987"/>
    <lineage>
        <taxon>Bacteria</taxon>
        <taxon>Bacillati</taxon>
        <taxon>Mycoplasmatota</taxon>
        <taxon>Mollicutes</taxon>
        <taxon>Mycoplasmataceae</taxon>
        <taxon>Mycoplasma</taxon>
    </lineage>
</organism>
<dbReference type="GO" id="GO:1901135">
    <property type="term" value="P:carbohydrate derivative metabolic process"/>
    <property type="evidence" value="ECO:0007669"/>
    <property type="project" value="InterPro"/>
</dbReference>
<dbReference type="SUPFAM" id="SSF53697">
    <property type="entry name" value="SIS domain"/>
    <property type="match status" value="1"/>
</dbReference>
<evidence type="ECO:0000313" key="2">
    <source>
        <dbReference type="Proteomes" id="UP000772186"/>
    </source>
</evidence>
<evidence type="ECO:0000313" key="1">
    <source>
        <dbReference type="EMBL" id="MBZ4195478.1"/>
    </source>
</evidence>
<dbReference type="GO" id="GO:0016853">
    <property type="term" value="F:isomerase activity"/>
    <property type="evidence" value="ECO:0007669"/>
    <property type="project" value="UniProtKB-KW"/>
</dbReference>
<gene>
    <name evidence="1" type="ORF">LAD73_01940</name>
</gene>